<keyword evidence="2" id="KW-0472">Membrane</keyword>
<feature type="transmembrane region" description="Helical" evidence="2">
    <location>
        <begin position="136"/>
        <end position="158"/>
    </location>
</feature>
<evidence type="ECO:0000313" key="3">
    <source>
        <dbReference type="EMBL" id="NJP67042.1"/>
    </source>
</evidence>
<dbReference type="InterPro" id="IPR011746">
    <property type="entry name" value="Trp_synth-assoc_CHP"/>
</dbReference>
<name>A0ABX1AIR2_9ACTN</name>
<feature type="transmembrane region" description="Helical" evidence="2">
    <location>
        <begin position="88"/>
        <end position="106"/>
    </location>
</feature>
<feature type="compositionally biased region" description="Basic and acidic residues" evidence="1">
    <location>
        <begin position="168"/>
        <end position="185"/>
    </location>
</feature>
<keyword evidence="2" id="KW-1133">Transmembrane helix</keyword>
<dbReference type="NCBIfam" id="TIGR02234">
    <property type="entry name" value="trp_oprn_chp"/>
    <property type="match status" value="1"/>
</dbReference>
<dbReference type="EMBL" id="JAAVJB010000084">
    <property type="protein sequence ID" value="NJP67042.1"/>
    <property type="molecule type" value="Genomic_DNA"/>
</dbReference>
<evidence type="ECO:0000256" key="2">
    <source>
        <dbReference type="SAM" id="Phobius"/>
    </source>
</evidence>
<organism evidence="3 4">
    <name type="scientific">Streptomyces spiramenti</name>
    <dbReference type="NCBI Taxonomy" id="2720606"/>
    <lineage>
        <taxon>Bacteria</taxon>
        <taxon>Bacillati</taxon>
        <taxon>Actinomycetota</taxon>
        <taxon>Actinomycetes</taxon>
        <taxon>Kitasatosporales</taxon>
        <taxon>Streptomycetaceae</taxon>
        <taxon>Streptomyces</taxon>
    </lineage>
</organism>
<proteinExistence type="predicted"/>
<dbReference type="InterPro" id="IPR019051">
    <property type="entry name" value="Trp_biosyn_TM_oprn/chp"/>
</dbReference>
<keyword evidence="2" id="KW-0812">Transmembrane</keyword>
<comment type="caution">
    <text evidence="3">The sequence shown here is derived from an EMBL/GenBank/DDBJ whole genome shotgun (WGS) entry which is preliminary data.</text>
</comment>
<dbReference type="Proteomes" id="UP000746503">
    <property type="component" value="Unassembled WGS sequence"/>
</dbReference>
<feature type="transmembrane region" description="Helical" evidence="2">
    <location>
        <begin position="62"/>
        <end position="81"/>
    </location>
</feature>
<reference evidence="3 4" key="1">
    <citation type="submission" date="2020-03" db="EMBL/GenBank/DDBJ databases">
        <title>Draft genome of Streptomyces sp. ventii, isolated from the Axial Seamount in the Pacific Ocean, and resequencing of the two type strains Streptomyces lonarensis strain NCL 716 and Streptomyces bohaiensis strain 11A07.</title>
        <authorList>
            <person name="Loughran R.M."/>
            <person name="Pfannmuller K.M."/>
            <person name="Wasson B.J."/>
            <person name="Deadmond M.C."/>
            <person name="Paddock B.E."/>
            <person name="Koyack M.J."/>
            <person name="Gallegos D.A."/>
            <person name="Mitchell E.A."/>
            <person name="Ushijima B."/>
            <person name="Saw J.H."/>
            <person name="Mcphail K.L."/>
            <person name="Videau P."/>
        </authorList>
    </citation>
    <scope>NUCLEOTIDE SEQUENCE [LARGE SCALE GENOMIC DNA]</scope>
    <source>
        <strain evidence="4">5675061</strain>
    </source>
</reference>
<dbReference type="Pfam" id="PF09534">
    <property type="entry name" value="Trp_oprn_chp"/>
    <property type="match status" value="1"/>
</dbReference>
<feature type="compositionally biased region" description="Basic and acidic residues" evidence="1">
    <location>
        <begin position="195"/>
        <end position="214"/>
    </location>
</feature>
<feature type="region of interest" description="Disordered" evidence="1">
    <location>
        <begin position="167"/>
        <end position="214"/>
    </location>
</feature>
<accession>A0ABX1AIR2</accession>
<gene>
    <name evidence="3" type="ORF">HCJ92_12250</name>
</gene>
<protein>
    <submittedName>
        <fullName evidence="3">TIGR02234 family membrane protein</fullName>
    </submittedName>
</protein>
<evidence type="ECO:0000256" key="1">
    <source>
        <dbReference type="SAM" id="MobiDB-lite"/>
    </source>
</evidence>
<keyword evidence="4" id="KW-1185">Reference proteome</keyword>
<evidence type="ECO:0000313" key="4">
    <source>
        <dbReference type="Proteomes" id="UP000746503"/>
    </source>
</evidence>
<dbReference type="RefSeq" id="WP_167933560.1">
    <property type="nucleotide sequence ID" value="NZ_JAAVJB010000084.1"/>
</dbReference>
<sequence length="214" mass="21195">MNSEPGTRDTRAPRRALALTLASGAAGAAVVLVSSGQTWAEGSAAAAGGTLAVDASGNAVSGLPSALALVGLAALVAVFAVRRTGRRVVSAVLALSGAGATATALVGSADTAALESAAAEATGLTQVAVTAVSHTAWPWVSAVGGLLLLTAGVVALAYGGRWPAMSGRYERSGPRRERRGPRADDGPDAGGSAPKGEERPDEMWKALDRGEDPT</sequence>